<feature type="binding site" evidence="17">
    <location>
        <position position="327"/>
    </location>
    <ligand>
        <name>(6S)-NADPHX</name>
        <dbReference type="ChEBI" id="CHEBI:64076"/>
    </ligand>
</feature>
<feature type="binding site" evidence="17">
    <location>
        <position position="264"/>
    </location>
    <ligand>
        <name>(6S)-NADPHX</name>
        <dbReference type="ChEBI" id="CHEBI:64076"/>
    </ligand>
</feature>
<dbReference type="GO" id="GO:0046496">
    <property type="term" value="P:nicotinamide nucleotide metabolic process"/>
    <property type="evidence" value="ECO:0007669"/>
    <property type="project" value="UniProtKB-UniRule"/>
</dbReference>
<comment type="cofactor">
    <cofactor evidence="17">
        <name>Mg(2+)</name>
        <dbReference type="ChEBI" id="CHEBI:18420"/>
    </cofactor>
</comment>
<comment type="caution">
    <text evidence="18">Lacks conserved residue(s) required for the propagation of feature annotation.</text>
</comment>
<dbReference type="InterPro" id="IPR030677">
    <property type="entry name" value="Nnr"/>
</dbReference>
<proteinExistence type="inferred from homology"/>
<dbReference type="GO" id="GO:0052856">
    <property type="term" value="F:NAD(P)HX epimerase activity"/>
    <property type="evidence" value="ECO:0007669"/>
    <property type="project" value="UniProtKB-UniRule"/>
</dbReference>
<evidence type="ECO:0000313" key="23">
    <source>
        <dbReference type="Proteomes" id="UP000005697"/>
    </source>
</evidence>
<evidence type="ECO:0000256" key="14">
    <source>
        <dbReference type="ARBA" id="ARBA00025153"/>
    </source>
</evidence>
<comment type="catalytic activity">
    <reaction evidence="16 17 19">
        <text>(6S)-NADPHX + ADP = AMP + phosphate + NADPH + H(+)</text>
        <dbReference type="Rhea" id="RHEA:32235"/>
        <dbReference type="ChEBI" id="CHEBI:15378"/>
        <dbReference type="ChEBI" id="CHEBI:43474"/>
        <dbReference type="ChEBI" id="CHEBI:57783"/>
        <dbReference type="ChEBI" id="CHEBI:64076"/>
        <dbReference type="ChEBI" id="CHEBI:456215"/>
        <dbReference type="ChEBI" id="CHEBI:456216"/>
        <dbReference type="EC" id="4.2.1.136"/>
    </reaction>
</comment>
<dbReference type="PIRSF" id="PIRSF017184">
    <property type="entry name" value="Nnr"/>
    <property type="match status" value="1"/>
</dbReference>
<evidence type="ECO:0000256" key="8">
    <source>
        <dbReference type="ARBA" id="ARBA00022857"/>
    </source>
</evidence>
<evidence type="ECO:0000259" key="20">
    <source>
        <dbReference type="PROSITE" id="PS51383"/>
    </source>
</evidence>
<evidence type="ECO:0000256" key="12">
    <source>
        <dbReference type="ARBA" id="ARBA00023239"/>
    </source>
</evidence>
<comment type="function">
    <text evidence="14 19">Bifunctional enzyme that catalyzes the epimerization of the S- and R-forms of NAD(P)HX and the dehydration of the S-form of NAD(P)HX at the expense of ADP, which is converted to AMP. This allows the repair of both epimers of NAD(P)HX, a damaged form of NAD(P)H that is a result of enzymatic or heat-dependent hydration.</text>
</comment>
<dbReference type="GO" id="GO:0046872">
    <property type="term" value="F:metal ion binding"/>
    <property type="evidence" value="ECO:0007669"/>
    <property type="project" value="UniProtKB-UniRule"/>
</dbReference>
<evidence type="ECO:0000256" key="11">
    <source>
        <dbReference type="ARBA" id="ARBA00023235"/>
    </source>
</evidence>
<keyword evidence="8 17" id="KW-0521">NADP</keyword>
<dbReference type="Proteomes" id="UP000005697">
    <property type="component" value="Unassembled WGS sequence"/>
</dbReference>
<comment type="similarity">
    <text evidence="3 19">In the N-terminal section; belongs to the NnrE/AIBP family.</text>
</comment>
<dbReference type="GO" id="GO:0052855">
    <property type="term" value="F:ADP-dependent NAD(P)H-hydrate dehydratase activity"/>
    <property type="evidence" value="ECO:0007669"/>
    <property type="project" value="UniProtKB-UniRule"/>
</dbReference>
<evidence type="ECO:0000256" key="15">
    <source>
        <dbReference type="ARBA" id="ARBA00048238"/>
    </source>
</evidence>
<feature type="binding site" evidence="17">
    <location>
        <position position="444"/>
    </location>
    <ligand>
        <name>(6S)-NADPHX</name>
        <dbReference type="ChEBI" id="CHEBI:64076"/>
    </ligand>
</feature>
<evidence type="ECO:0000256" key="7">
    <source>
        <dbReference type="ARBA" id="ARBA00022840"/>
    </source>
</evidence>
<comment type="catalytic activity">
    <reaction evidence="2 18 19">
        <text>(6R)-NADPHX = (6S)-NADPHX</text>
        <dbReference type="Rhea" id="RHEA:32227"/>
        <dbReference type="ChEBI" id="CHEBI:64076"/>
        <dbReference type="ChEBI" id="CHEBI:64077"/>
        <dbReference type="EC" id="5.1.99.6"/>
    </reaction>
</comment>
<dbReference type="InterPro" id="IPR036652">
    <property type="entry name" value="YjeF_N_dom_sf"/>
</dbReference>
<evidence type="ECO:0000256" key="1">
    <source>
        <dbReference type="ARBA" id="ARBA00000013"/>
    </source>
</evidence>
<comment type="similarity">
    <text evidence="17">Belongs to the NnrD/CARKD family.</text>
</comment>
<dbReference type="NCBIfam" id="TIGR00196">
    <property type="entry name" value="yjeF_cterm"/>
    <property type="match status" value="1"/>
</dbReference>
<comment type="subunit">
    <text evidence="17">Homotetramer.</text>
</comment>
<dbReference type="PANTHER" id="PTHR12592:SF0">
    <property type="entry name" value="ATP-DEPENDENT (S)-NAD(P)H-HYDRATE DEHYDRATASE"/>
    <property type="match status" value="1"/>
</dbReference>
<feature type="binding site" evidence="18">
    <location>
        <position position="127"/>
    </location>
    <ligand>
        <name>K(+)</name>
        <dbReference type="ChEBI" id="CHEBI:29103"/>
    </ligand>
</feature>
<dbReference type="EC" id="5.1.99.6" evidence="19"/>
<keyword evidence="10 17" id="KW-0520">NAD</keyword>
<comment type="function">
    <text evidence="17">Catalyzes the dehydration of the S-form of NAD(P)HX at the expense of ADP, which is converted to AMP. Together with NAD(P)HX epimerase, which catalyzes the epimerization of the S- and R-forms, the enzyme allows the repair of both epimers of NAD(P)HX, a damaged form of NAD(P)H that is a result of enzymatic or heat-dependent hydration.</text>
</comment>
<evidence type="ECO:0000256" key="10">
    <source>
        <dbReference type="ARBA" id="ARBA00023027"/>
    </source>
</evidence>
<protein>
    <recommendedName>
        <fullName evidence="19">Bifunctional NAD(P)H-hydrate repair enzyme</fullName>
    </recommendedName>
    <alternativeName>
        <fullName evidence="19">Nicotinamide nucleotide repair protein</fullName>
    </alternativeName>
    <domain>
        <recommendedName>
            <fullName evidence="19">ADP-dependent (S)-NAD(P)H-hydrate dehydratase</fullName>
            <ecNumber evidence="19">4.2.1.136</ecNumber>
        </recommendedName>
        <alternativeName>
            <fullName evidence="19">ADP-dependent NAD(P)HX dehydratase</fullName>
        </alternativeName>
    </domain>
    <domain>
        <recommendedName>
            <fullName evidence="19">NAD(P)H-hydrate epimerase</fullName>
            <ecNumber evidence="19">5.1.99.6</ecNumber>
        </recommendedName>
    </domain>
</protein>
<evidence type="ECO:0000256" key="9">
    <source>
        <dbReference type="ARBA" id="ARBA00022958"/>
    </source>
</evidence>
<dbReference type="HOGENOM" id="CLU_024853_4_1_10"/>
<dbReference type="InterPro" id="IPR029056">
    <property type="entry name" value="Ribokinase-like"/>
</dbReference>
<sequence length="505" mass="55104">MKIFTSAQIHELDRYTIEHEPIKSIDLMERAAKAITRAITEEWAMHTPVVVFAGPGNNGGDALAVARLLINEGYRVRTFLFNITNHLSDDCVTNRQRLRDGRHAKDFTEVTSKFDPPELTADTLVIDGLFGSGLNKPLAGGFASLVKYINQSPAKVVSIDVPSGLMTEDNTYNVRANIIHASLTLTLHEKKLAFFFSDAQQFIGRLKVLDIRLSQEYVQKAEAQYYVLEENDIRSRLLHRDDFSHKGSMGNALIVAGSYGMAGAAILATRACLRSGVGKVTALTPKKNYDIMQISVPEAVLHMDHEETAFTEAVDTDDFDALGIGPGLGRQEPTAIAMIAQIRRAQCPIVADADALNILASHRAWMQQLPKGIIMTPHPKELDRLTGSPANADFERLHRTRELAKSLQAYILLKGHNSALCLPNGDVVFNPTGNSGMATAGSGDVLTGIITALLARGYNQQNACIVGMYLHGLAGDLAVKTLGKESLTAGDIIDYLPQAFRLVDD</sequence>
<feature type="binding site" evidence="18">
    <location>
        <position position="160"/>
    </location>
    <ligand>
        <name>(6S)-NADPHX</name>
        <dbReference type="ChEBI" id="CHEBI:64076"/>
    </ligand>
</feature>
<dbReference type="EC" id="4.2.1.136" evidence="19"/>
<keyword evidence="13" id="KW-0511">Multifunctional enzyme</keyword>
<dbReference type="STRING" id="888743.HMPREF9141_2029"/>
<reference evidence="22 23" key="1">
    <citation type="submission" date="2011-01" db="EMBL/GenBank/DDBJ databases">
        <authorList>
            <person name="Muzny D."/>
            <person name="Qin X."/>
            <person name="Deng J."/>
            <person name="Jiang H."/>
            <person name="Liu Y."/>
            <person name="Qu J."/>
            <person name="Song X.-Z."/>
            <person name="Zhang L."/>
            <person name="Thornton R."/>
            <person name="Coyle M."/>
            <person name="Francisco L."/>
            <person name="Jackson L."/>
            <person name="Javaid M."/>
            <person name="Korchina V."/>
            <person name="Kovar C."/>
            <person name="Mata R."/>
            <person name="Mathew T."/>
            <person name="Ngo R."/>
            <person name="Nguyen L."/>
            <person name="Nguyen N."/>
            <person name="Okwuonu G."/>
            <person name="Ongeri F."/>
            <person name="Pham C."/>
            <person name="Simmons D."/>
            <person name="Wilczek-Boney K."/>
            <person name="Hale W."/>
            <person name="Jakkamsetti A."/>
            <person name="Pham P."/>
            <person name="Ruth R."/>
            <person name="San Lucas F."/>
            <person name="Warren J."/>
            <person name="Zhang J."/>
            <person name="Zhao Z."/>
            <person name="Zhou C."/>
            <person name="Zhu D."/>
            <person name="Lee S."/>
            <person name="Bess C."/>
            <person name="Blankenburg K."/>
            <person name="Forbes L."/>
            <person name="Fu Q."/>
            <person name="Gubbala S."/>
            <person name="Hirani K."/>
            <person name="Jayaseelan J.C."/>
            <person name="Lara F."/>
            <person name="Munidasa M."/>
            <person name="Palculict T."/>
            <person name="Patil S."/>
            <person name="Pu L.-L."/>
            <person name="Saada N."/>
            <person name="Tang L."/>
            <person name="Weissenberger G."/>
            <person name="Zhu Y."/>
            <person name="Hemphill L."/>
            <person name="Shang Y."/>
            <person name="Youmans B."/>
            <person name="Ayvaz T."/>
            <person name="Ross M."/>
            <person name="Santibanez J."/>
            <person name="Aqrawi P."/>
            <person name="Gross S."/>
            <person name="Joshi V."/>
            <person name="Fowler G."/>
            <person name="Nazareth L."/>
            <person name="Reid J."/>
            <person name="Worley K."/>
            <person name="Petrosino J."/>
            <person name="Highlander S."/>
            <person name="Gibbs R."/>
        </authorList>
    </citation>
    <scope>NUCLEOTIDE SEQUENCE [LARGE SCALE GENOMIC DNA]</scope>
    <source>
        <strain evidence="22 23">DSM 16608</strain>
    </source>
</reference>
<keyword evidence="6 17" id="KW-0547">Nucleotide-binding</keyword>
<feature type="binding site" evidence="18">
    <location>
        <position position="58"/>
    </location>
    <ligand>
        <name>K(+)</name>
        <dbReference type="ChEBI" id="CHEBI:29103"/>
    </ligand>
</feature>
<comment type="similarity">
    <text evidence="4 19">In the C-terminal section; belongs to the NnrD/CARKD family.</text>
</comment>
<gene>
    <name evidence="17" type="primary">nnrD</name>
    <name evidence="18" type="synonym">nnrE</name>
    <name evidence="22" type="ORF">HMPREF9141_2029</name>
</gene>
<dbReference type="PROSITE" id="PS01050">
    <property type="entry name" value="YJEF_C_2"/>
    <property type="match status" value="1"/>
</dbReference>
<feature type="binding site" evidence="17">
    <location>
        <position position="443"/>
    </location>
    <ligand>
        <name>AMP</name>
        <dbReference type="ChEBI" id="CHEBI:456215"/>
    </ligand>
</feature>
<comment type="caution">
    <text evidence="22">The sequence shown here is derived from an EMBL/GenBank/DDBJ whole genome shotgun (WGS) entry which is preliminary data.</text>
</comment>
<comment type="cofactor">
    <cofactor evidence="18 19">
        <name>K(+)</name>
        <dbReference type="ChEBI" id="CHEBI:29103"/>
    </cofactor>
    <text evidence="18 19">Binds 1 potassium ion per subunit.</text>
</comment>
<comment type="function">
    <text evidence="18">Catalyzes the epimerization of the S- and R-forms of NAD(P)HX, a damaged form of NAD(P)H that is a result of enzymatic or heat-dependent hydration. This is a prerequisite for the S-specific NAD(P)H-hydrate dehydratase to allow the repair of both epimers of NAD(P)HX.</text>
</comment>
<dbReference type="Pfam" id="PF03853">
    <property type="entry name" value="YjeF_N"/>
    <property type="match status" value="1"/>
</dbReference>
<keyword evidence="5 18" id="KW-0479">Metal-binding</keyword>
<dbReference type="RefSeq" id="WP_007366782.1">
    <property type="nucleotide sequence ID" value="NZ_GL872282.1"/>
</dbReference>
<dbReference type="HAMAP" id="MF_01966">
    <property type="entry name" value="NADHX_epimerase"/>
    <property type="match status" value="1"/>
</dbReference>
<dbReference type="AlphaFoldDB" id="F0F8W2"/>
<organism evidence="22 23">
    <name type="scientific">Prevotella multiformis DSM 16608</name>
    <dbReference type="NCBI Taxonomy" id="888743"/>
    <lineage>
        <taxon>Bacteria</taxon>
        <taxon>Pseudomonadati</taxon>
        <taxon>Bacteroidota</taxon>
        <taxon>Bacteroidia</taxon>
        <taxon>Bacteroidales</taxon>
        <taxon>Prevotellaceae</taxon>
        <taxon>Prevotella</taxon>
    </lineage>
</organism>
<feature type="binding site" evidence="18">
    <location>
        <begin position="131"/>
        <end position="137"/>
    </location>
    <ligand>
        <name>(6S)-NADPHX</name>
        <dbReference type="ChEBI" id="CHEBI:64076"/>
    </ligand>
</feature>
<keyword evidence="9 18" id="KW-0630">Potassium</keyword>
<evidence type="ECO:0000256" key="3">
    <source>
        <dbReference type="ARBA" id="ARBA00006001"/>
    </source>
</evidence>
<evidence type="ECO:0000259" key="21">
    <source>
        <dbReference type="PROSITE" id="PS51385"/>
    </source>
</evidence>
<dbReference type="GO" id="GO:0110051">
    <property type="term" value="P:metabolite repair"/>
    <property type="evidence" value="ECO:0007669"/>
    <property type="project" value="TreeGrafter"/>
</dbReference>
<dbReference type="Pfam" id="PF01256">
    <property type="entry name" value="Carb_kinase"/>
    <property type="match status" value="1"/>
</dbReference>
<keyword evidence="11 18" id="KW-0413">Isomerase</keyword>
<dbReference type="SUPFAM" id="SSF64153">
    <property type="entry name" value="YjeF N-terminal domain-like"/>
    <property type="match status" value="1"/>
</dbReference>
<evidence type="ECO:0000256" key="6">
    <source>
        <dbReference type="ARBA" id="ARBA00022741"/>
    </source>
</evidence>
<keyword evidence="7 17" id="KW-0067">ATP-binding</keyword>
<feature type="domain" description="YjeF C-terminal" evidence="20">
    <location>
        <begin position="229"/>
        <end position="503"/>
    </location>
</feature>
<evidence type="ECO:0000256" key="19">
    <source>
        <dbReference type="PIRNR" id="PIRNR017184"/>
    </source>
</evidence>
<dbReference type="SUPFAM" id="SSF53613">
    <property type="entry name" value="Ribokinase-like"/>
    <property type="match status" value="1"/>
</dbReference>
<evidence type="ECO:0000256" key="17">
    <source>
        <dbReference type="HAMAP-Rule" id="MF_01965"/>
    </source>
</evidence>
<evidence type="ECO:0000256" key="4">
    <source>
        <dbReference type="ARBA" id="ARBA00009524"/>
    </source>
</evidence>
<keyword evidence="12 17" id="KW-0456">Lyase</keyword>
<keyword evidence="23" id="KW-1185">Reference proteome</keyword>
<dbReference type="InterPro" id="IPR017953">
    <property type="entry name" value="Carbohydrate_kinase_pred_CS"/>
</dbReference>
<dbReference type="PANTHER" id="PTHR12592">
    <property type="entry name" value="ATP-DEPENDENT (S)-NAD(P)H-HYDRATE DEHYDRATASE FAMILY MEMBER"/>
    <property type="match status" value="1"/>
</dbReference>
<dbReference type="InterPro" id="IPR004443">
    <property type="entry name" value="YjeF_N_dom"/>
</dbReference>
<dbReference type="Gene3D" id="3.40.1190.20">
    <property type="match status" value="1"/>
</dbReference>
<dbReference type="PROSITE" id="PS51385">
    <property type="entry name" value="YJEF_N"/>
    <property type="match status" value="1"/>
</dbReference>
<feature type="binding site" evidence="18">
    <location>
        <position position="163"/>
    </location>
    <ligand>
        <name>K(+)</name>
        <dbReference type="ChEBI" id="CHEBI:29103"/>
    </ligand>
</feature>
<feature type="binding site" evidence="17">
    <location>
        <position position="378"/>
    </location>
    <ligand>
        <name>(6S)-NADPHX</name>
        <dbReference type="ChEBI" id="CHEBI:64076"/>
    </ligand>
</feature>
<comment type="catalytic activity">
    <reaction evidence="15 17 19">
        <text>(6S)-NADHX + ADP = AMP + phosphate + NADH + H(+)</text>
        <dbReference type="Rhea" id="RHEA:32223"/>
        <dbReference type="ChEBI" id="CHEBI:15378"/>
        <dbReference type="ChEBI" id="CHEBI:43474"/>
        <dbReference type="ChEBI" id="CHEBI:57945"/>
        <dbReference type="ChEBI" id="CHEBI:64074"/>
        <dbReference type="ChEBI" id="CHEBI:456215"/>
        <dbReference type="ChEBI" id="CHEBI:456216"/>
        <dbReference type="EC" id="4.2.1.136"/>
    </reaction>
</comment>
<evidence type="ECO:0000256" key="18">
    <source>
        <dbReference type="HAMAP-Rule" id="MF_01966"/>
    </source>
</evidence>
<dbReference type="GO" id="GO:0005524">
    <property type="term" value="F:ATP binding"/>
    <property type="evidence" value="ECO:0007669"/>
    <property type="project" value="UniProtKB-UniRule"/>
</dbReference>
<dbReference type="eggNOG" id="COG0063">
    <property type="taxonomic scope" value="Bacteria"/>
</dbReference>
<dbReference type="HAMAP" id="MF_01965">
    <property type="entry name" value="NADHX_dehydratase"/>
    <property type="match status" value="1"/>
</dbReference>
<feature type="domain" description="YjeF N-terminal" evidence="21">
    <location>
        <begin position="9"/>
        <end position="219"/>
    </location>
</feature>
<feature type="binding site" evidence="17">
    <location>
        <begin position="414"/>
        <end position="418"/>
    </location>
    <ligand>
        <name>AMP</name>
        <dbReference type="ChEBI" id="CHEBI:456215"/>
    </ligand>
</feature>
<dbReference type="EMBL" id="AEWX01000027">
    <property type="protein sequence ID" value="EGC19489.1"/>
    <property type="molecule type" value="Genomic_DNA"/>
</dbReference>
<comment type="catalytic activity">
    <reaction evidence="1 18 19">
        <text>(6R)-NADHX = (6S)-NADHX</text>
        <dbReference type="Rhea" id="RHEA:32215"/>
        <dbReference type="ChEBI" id="CHEBI:64074"/>
        <dbReference type="ChEBI" id="CHEBI:64075"/>
        <dbReference type="EC" id="5.1.99.6"/>
    </reaction>
</comment>
<dbReference type="eggNOG" id="COG0062">
    <property type="taxonomic scope" value="Bacteria"/>
</dbReference>
<dbReference type="NCBIfam" id="TIGR00197">
    <property type="entry name" value="yjeF_nterm"/>
    <property type="match status" value="1"/>
</dbReference>
<dbReference type="PROSITE" id="PS51383">
    <property type="entry name" value="YJEF_C_3"/>
    <property type="match status" value="1"/>
</dbReference>
<evidence type="ECO:0000256" key="16">
    <source>
        <dbReference type="ARBA" id="ARBA00049209"/>
    </source>
</evidence>
<evidence type="ECO:0000256" key="13">
    <source>
        <dbReference type="ARBA" id="ARBA00023268"/>
    </source>
</evidence>
<comment type="similarity">
    <text evidence="18">Belongs to the NnrE/AIBP family.</text>
</comment>
<dbReference type="CDD" id="cd01171">
    <property type="entry name" value="YXKO-related"/>
    <property type="match status" value="1"/>
</dbReference>
<dbReference type="OrthoDB" id="9806925at2"/>
<dbReference type="Gene3D" id="3.40.50.10260">
    <property type="entry name" value="YjeF N-terminal domain"/>
    <property type="match status" value="1"/>
</dbReference>
<evidence type="ECO:0000313" key="22">
    <source>
        <dbReference type="EMBL" id="EGC19489.1"/>
    </source>
</evidence>
<evidence type="ECO:0000256" key="5">
    <source>
        <dbReference type="ARBA" id="ARBA00022723"/>
    </source>
</evidence>
<evidence type="ECO:0000256" key="2">
    <source>
        <dbReference type="ARBA" id="ARBA00000909"/>
    </source>
</evidence>
<name>F0F8W2_9BACT</name>
<feature type="binding site" evidence="18">
    <location>
        <begin position="57"/>
        <end position="61"/>
    </location>
    <ligand>
        <name>(6S)-NADPHX</name>
        <dbReference type="ChEBI" id="CHEBI:64076"/>
    </ligand>
</feature>
<accession>F0F8W2</accession>
<dbReference type="InterPro" id="IPR000631">
    <property type="entry name" value="CARKD"/>
</dbReference>